<reference evidence="2 3" key="1">
    <citation type="journal article" date="2019" name="Commun. Biol.">
        <title>The bagworm genome reveals a unique fibroin gene that provides high tensile strength.</title>
        <authorList>
            <person name="Kono N."/>
            <person name="Nakamura H."/>
            <person name="Ohtoshi R."/>
            <person name="Tomita M."/>
            <person name="Numata K."/>
            <person name="Arakawa K."/>
        </authorList>
    </citation>
    <scope>NUCLEOTIDE SEQUENCE [LARGE SCALE GENOMIC DNA]</scope>
</reference>
<evidence type="ECO:0000313" key="3">
    <source>
        <dbReference type="Proteomes" id="UP000299102"/>
    </source>
</evidence>
<comment type="caution">
    <text evidence="2">The sequence shown here is derived from an EMBL/GenBank/DDBJ whole genome shotgun (WGS) entry which is preliminary data.</text>
</comment>
<accession>A0A4C1TF86</accession>
<proteinExistence type="predicted"/>
<sequence>MNSQAWQHGEGNLAGGPDNGQIQLSENRKGRVGATMRVRGANGRRPPPAEITRNPLRAAHSGLRPAAAARPVYDGSTSEKLKDVVSDLHTALTRRGGQVAEEADRESAGAAMRRVFYFVTRWHCLDI</sequence>
<protein>
    <submittedName>
        <fullName evidence="2">Uncharacterized protein</fullName>
    </submittedName>
</protein>
<keyword evidence="3" id="KW-1185">Reference proteome</keyword>
<feature type="region of interest" description="Disordered" evidence="1">
    <location>
        <begin position="1"/>
        <end position="75"/>
    </location>
</feature>
<dbReference type="AlphaFoldDB" id="A0A4C1TF86"/>
<evidence type="ECO:0000313" key="2">
    <source>
        <dbReference type="EMBL" id="GBP11961.1"/>
    </source>
</evidence>
<organism evidence="2 3">
    <name type="scientific">Eumeta variegata</name>
    <name type="common">Bagworm moth</name>
    <name type="synonym">Eumeta japonica</name>
    <dbReference type="NCBI Taxonomy" id="151549"/>
    <lineage>
        <taxon>Eukaryota</taxon>
        <taxon>Metazoa</taxon>
        <taxon>Ecdysozoa</taxon>
        <taxon>Arthropoda</taxon>
        <taxon>Hexapoda</taxon>
        <taxon>Insecta</taxon>
        <taxon>Pterygota</taxon>
        <taxon>Neoptera</taxon>
        <taxon>Endopterygota</taxon>
        <taxon>Lepidoptera</taxon>
        <taxon>Glossata</taxon>
        <taxon>Ditrysia</taxon>
        <taxon>Tineoidea</taxon>
        <taxon>Psychidae</taxon>
        <taxon>Oiketicinae</taxon>
        <taxon>Eumeta</taxon>
    </lineage>
</organism>
<dbReference type="Proteomes" id="UP000299102">
    <property type="component" value="Unassembled WGS sequence"/>
</dbReference>
<name>A0A4C1TF86_EUMVA</name>
<evidence type="ECO:0000256" key="1">
    <source>
        <dbReference type="SAM" id="MobiDB-lite"/>
    </source>
</evidence>
<gene>
    <name evidence="2" type="ORF">EVAR_74577_1</name>
</gene>
<dbReference type="EMBL" id="BGZK01000048">
    <property type="protein sequence ID" value="GBP11961.1"/>
    <property type="molecule type" value="Genomic_DNA"/>
</dbReference>